<organism evidence="2 3">
    <name type="scientific">Dacryopinax primogenitus (strain DJM 731)</name>
    <name type="common">Brown rot fungus</name>
    <dbReference type="NCBI Taxonomy" id="1858805"/>
    <lineage>
        <taxon>Eukaryota</taxon>
        <taxon>Fungi</taxon>
        <taxon>Dikarya</taxon>
        <taxon>Basidiomycota</taxon>
        <taxon>Agaricomycotina</taxon>
        <taxon>Dacrymycetes</taxon>
        <taxon>Dacrymycetales</taxon>
        <taxon>Dacrymycetaceae</taxon>
        <taxon>Dacryopinax</taxon>
    </lineage>
</organism>
<dbReference type="HOGENOM" id="CLU_818955_0_0_1"/>
<feature type="compositionally biased region" description="Pro residues" evidence="1">
    <location>
        <begin position="142"/>
        <end position="155"/>
    </location>
</feature>
<protein>
    <submittedName>
        <fullName evidence="2">Uncharacterized protein</fullName>
    </submittedName>
</protein>
<evidence type="ECO:0000256" key="1">
    <source>
        <dbReference type="SAM" id="MobiDB-lite"/>
    </source>
</evidence>
<dbReference type="RefSeq" id="XP_040631371.1">
    <property type="nucleotide sequence ID" value="XM_040772187.1"/>
</dbReference>
<name>M5GDE8_DACPD</name>
<feature type="region of interest" description="Disordered" evidence="1">
    <location>
        <begin position="54"/>
        <end position="84"/>
    </location>
</feature>
<dbReference type="EMBL" id="JH795858">
    <property type="protein sequence ID" value="EJU04477.1"/>
    <property type="molecule type" value="Genomic_DNA"/>
</dbReference>
<feature type="compositionally biased region" description="Polar residues" evidence="1">
    <location>
        <begin position="129"/>
        <end position="139"/>
    </location>
</feature>
<gene>
    <name evidence="2" type="ORF">DACRYDRAFT_21009</name>
</gene>
<accession>M5GDE8</accession>
<dbReference type="Proteomes" id="UP000030653">
    <property type="component" value="Unassembled WGS sequence"/>
</dbReference>
<feature type="region of interest" description="Disordered" evidence="1">
    <location>
        <begin position="124"/>
        <end position="285"/>
    </location>
</feature>
<dbReference type="OrthoDB" id="445357at2759"/>
<keyword evidence="3" id="KW-1185">Reference proteome</keyword>
<dbReference type="GeneID" id="63687249"/>
<sequence>MEAQLKSMRVPELKELATKAGINVGAKLTKDKIISLLLESPNVAPLLGITSAGTALPAAPEPKRPTTTTAPVAARKSAPAKGSLQDLLAPSTEFDWPETAPAPAVGITTPSAAPEPVYAANPVKANIPTPATTNDVSSDVPNPTPVVPAPLPPSDVPVNPLEGTSKPVAGTTKLTEEEKRAARKARFEREWQHDQARKDAETAAKAARAAGRAKEVTGQNGSETAKQAAAAPTSANADKATKSNGTKGNGISADVIEKRKARFAQGGDQAKTSPPVAPAPQPAAAPLLSGIDAEKAAARRNKFNSLVPGQPGYEEATSPKRKWEEDSNVLPSKRVKSDP</sequence>
<proteinExistence type="predicted"/>
<feature type="compositionally biased region" description="Low complexity" evidence="1">
    <location>
        <begin position="65"/>
        <end position="76"/>
    </location>
</feature>
<evidence type="ECO:0000313" key="3">
    <source>
        <dbReference type="Proteomes" id="UP000030653"/>
    </source>
</evidence>
<feature type="compositionally biased region" description="Low complexity" evidence="1">
    <location>
        <begin position="224"/>
        <end position="238"/>
    </location>
</feature>
<reference evidence="2 3" key="1">
    <citation type="journal article" date="2012" name="Science">
        <title>The Paleozoic origin of enzymatic lignin decomposition reconstructed from 31 fungal genomes.</title>
        <authorList>
            <person name="Floudas D."/>
            <person name="Binder M."/>
            <person name="Riley R."/>
            <person name="Barry K."/>
            <person name="Blanchette R.A."/>
            <person name="Henrissat B."/>
            <person name="Martinez A.T."/>
            <person name="Otillar R."/>
            <person name="Spatafora J.W."/>
            <person name="Yadav J.S."/>
            <person name="Aerts A."/>
            <person name="Benoit I."/>
            <person name="Boyd A."/>
            <person name="Carlson A."/>
            <person name="Copeland A."/>
            <person name="Coutinho P.M."/>
            <person name="de Vries R.P."/>
            <person name="Ferreira P."/>
            <person name="Findley K."/>
            <person name="Foster B."/>
            <person name="Gaskell J."/>
            <person name="Glotzer D."/>
            <person name="Gorecki P."/>
            <person name="Heitman J."/>
            <person name="Hesse C."/>
            <person name="Hori C."/>
            <person name="Igarashi K."/>
            <person name="Jurgens J.A."/>
            <person name="Kallen N."/>
            <person name="Kersten P."/>
            <person name="Kohler A."/>
            <person name="Kuees U."/>
            <person name="Kumar T.K.A."/>
            <person name="Kuo A."/>
            <person name="LaButti K."/>
            <person name="Larrondo L.F."/>
            <person name="Lindquist E."/>
            <person name="Ling A."/>
            <person name="Lombard V."/>
            <person name="Lucas S."/>
            <person name="Lundell T."/>
            <person name="Martin R."/>
            <person name="McLaughlin D.J."/>
            <person name="Morgenstern I."/>
            <person name="Morin E."/>
            <person name="Murat C."/>
            <person name="Nagy L.G."/>
            <person name="Nolan M."/>
            <person name="Ohm R.A."/>
            <person name="Patyshakuliyeva A."/>
            <person name="Rokas A."/>
            <person name="Ruiz-Duenas F.J."/>
            <person name="Sabat G."/>
            <person name="Salamov A."/>
            <person name="Samejima M."/>
            <person name="Schmutz J."/>
            <person name="Slot J.C."/>
            <person name="St John F."/>
            <person name="Stenlid J."/>
            <person name="Sun H."/>
            <person name="Sun S."/>
            <person name="Syed K."/>
            <person name="Tsang A."/>
            <person name="Wiebenga A."/>
            <person name="Young D."/>
            <person name="Pisabarro A."/>
            <person name="Eastwood D.C."/>
            <person name="Martin F."/>
            <person name="Cullen D."/>
            <person name="Grigoriev I.V."/>
            <person name="Hibbett D.S."/>
        </authorList>
    </citation>
    <scope>NUCLEOTIDE SEQUENCE [LARGE SCALE GENOMIC DNA]</scope>
    <source>
        <strain evidence="2 3">DJM-731 SS1</strain>
    </source>
</reference>
<dbReference type="AlphaFoldDB" id="M5GDE8"/>
<feature type="compositionally biased region" description="Basic and acidic residues" evidence="1">
    <location>
        <begin position="174"/>
        <end position="202"/>
    </location>
</feature>
<evidence type="ECO:0000313" key="2">
    <source>
        <dbReference type="EMBL" id="EJU04477.1"/>
    </source>
</evidence>
<feature type="region of interest" description="Disordered" evidence="1">
    <location>
        <begin position="303"/>
        <end position="339"/>
    </location>
</feature>